<evidence type="ECO:0000256" key="1">
    <source>
        <dbReference type="SAM" id="Coils"/>
    </source>
</evidence>
<accession>A0AAW2UE78</accession>
<dbReference type="Pfam" id="PF04783">
    <property type="entry name" value="DUF630"/>
    <property type="match status" value="1"/>
</dbReference>
<evidence type="ECO:0000259" key="3">
    <source>
        <dbReference type="Pfam" id="PF04782"/>
    </source>
</evidence>
<feature type="domain" description="DUF630" evidence="4">
    <location>
        <begin position="1"/>
        <end position="59"/>
    </location>
</feature>
<dbReference type="AlphaFoldDB" id="A0AAW2UE78"/>
<reference evidence="5" key="1">
    <citation type="submission" date="2020-06" db="EMBL/GenBank/DDBJ databases">
        <authorList>
            <person name="Li T."/>
            <person name="Hu X."/>
            <person name="Zhang T."/>
            <person name="Song X."/>
            <person name="Zhang H."/>
            <person name="Dai N."/>
            <person name="Sheng W."/>
            <person name="Hou X."/>
            <person name="Wei L."/>
        </authorList>
    </citation>
    <scope>NUCLEOTIDE SEQUENCE</scope>
    <source>
        <strain evidence="5">KEN1</strain>
        <tissue evidence="5">Leaf</tissue>
    </source>
</reference>
<reference evidence="5" key="2">
    <citation type="journal article" date="2024" name="Plant">
        <title>Genomic evolution and insights into agronomic trait innovations of Sesamum species.</title>
        <authorList>
            <person name="Miao H."/>
            <person name="Wang L."/>
            <person name="Qu L."/>
            <person name="Liu H."/>
            <person name="Sun Y."/>
            <person name="Le M."/>
            <person name="Wang Q."/>
            <person name="Wei S."/>
            <person name="Zheng Y."/>
            <person name="Lin W."/>
            <person name="Duan Y."/>
            <person name="Cao H."/>
            <person name="Xiong S."/>
            <person name="Wang X."/>
            <person name="Wei L."/>
            <person name="Li C."/>
            <person name="Ma Q."/>
            <person name="Ju M."/>
            <person name="Zhao R."/>
            <person name="Li G."/>
            <person name="Mu C."/>
            <person name="Tian Q."/>
            <person name="Mei H."/>
            <person name="Zhang T."/>
            <person name="Gao T."/>
            <person name="Zhang H."/>
        </authorList>
    </citation>
    <scope>NUCLEOTIDE SEQUENCE</scope>
    <source>
        <strain evidence="5">KEN1</strain>
    </source>
</reference>
<feature type="domain" description="DUF632" evidence="3">
    <location>
        <begin position="307"/>
        <end position="483"/>
    </location>
</feature>
<dbReference type="PANTHER" id="PTHR21450">
    <property type="entry name" value="PROTEIN ALTERED PHOSPHATE STARVATION RESPONSE 1"/>
    <property type="match status" value="1"/>
</dbReference>
<evidence type="ECO:0000259" key="4">
    <source>
        <dbReference type="Pfam" id="PF04783"/>
    </source>
</evidence>
<protein>
    <submittedName>
        <fullName evidence="5">Protein ROLLING AND ERECT LEAF 2</fullName>
    </submittedName>
</protein>
<dbReference type="InterPro" id="IPR006867">
    <property type="entry name" value="DUF632"/>
</dbReference>
<feature type="compositionally biased region" description="Polar residues" evidence="2">
    <location>
        <begin position="63"/>
        <end position="77"/>
    </location>
</feature>
<feature type="compositionally biased region" description="Basic and acidic residues" evidence="2">
    <location>
        <begin position="171"/>
        <end position="186"/>
    </location>
</feature>
<dbReference type="EMBL" id="JACGWN010000012">
    <property type="protein sequence ID" value="KAL0415249.1"/>
    <property type="molecule type" value="Genomic_DNA"/>
</dbReference>
<feature type="coiled-coil region" evidence="1">
    <location>
        <begin position="752"/>
        <end position="783"/>
    </location>
</feature>
<sequence length="825" mass="94180">MGCTQSKIENEETVNRCKERKQHMERAVTARNKFAAAHSAHAMSLKNTGAALSDFAQGEVVYPTSSGPGVAPPTSSAGVGGATPPPPLPPYENFPPPPPPLPASFTNSSPLQRAATMPEFSIPPPDNKHSDPIIEEENEEDVETESTHSLKRRSKSGGRGGIPPPEVMEDEVLHQPRKNDQRDREQPQQQQQPQPPPPPENKGMSSWDYFFSMENVPGPTLAEVDENSVEREEIERKMLEERARRKEMEGKSEKAEPVAEVVETVSELPPQPPPPEAAMAPPKVVKRVKQGAPPEGKKKSGVNNVNLVQIFVELDDCFLKASESAHEVSRMLEATRLHYHSNFADKKGNINHSERVMRVITWNRSFRGLANADDGADDFDSEEHETHATVLDKMLAWEKKLYDEVKAGEQMKLEYQKKVASLNKLKKRGSNTEALERMKAAVSHLHTRYIVDMQSMDSTVSEINRLRDEQLYPKLVALVDGLISLAFAVVYMTSLPSAGKRMTRENKTYSTLRLWVQAYAKIYHYYAQEHILRAMIDCRIGLLVCFLSAFCSEYSGCCNGFHRMATMWETMRIHHENQSKIVQALRLLDISQAPKETSDHHHERTRQLGGVVQEWYTNFTELMSQQKEYIKALNSWLKLNLIPIDTNWKEKVSSPGRPQNPLIQILLHAWHDYLEKLPDEPAKASINNFAAIIKTIWQYQKEELDFRNRCADSRKDLIRKTRDFENWYNKYMQKRTPPDDMDPDRTHDKDLIAEKQLMVEAAKQKLEEDEEAYQRQCIQVREKSLMSLKSHLPELFRALSDFSLACSDMYSTLRSISRSRNRNEV</sequence>
<dbReference type="PANTHER" id="PTHR21450:SF59">
    <property type="entry name" value="PROTEIN, PUTATIVE_ 48652-45869-RELATED"/>
    <property type="match status" value="1"/>
</dbReference>
<name>A0AAW2UE78_9LAMI</name>
<organism evidence="5">
    <name type="scientific">Sesamum latifolium</name>
    <dbReference type="NCBI Taxonomy" id="2727402"/>
    <lineage>
        <taxon>Eukaryota</taxon>
        <taxon>Viridiplantae</taxon>
        <taxon>Streptophyta</taxon>
        <taxon>Embryophyta</taxon>
        <taxon>Tracheophyta</taxon>
        <taxon>Spermatophyta</taxon>
        <taxon>Magnoliopsida</taxon>
        <taxon>eudicotyledons</taxon>
        <taxon>Gunneridae</taxon>
        <taxon>Pentapetalae</taxon>
        <taxon>asterids</taxon>
        <taxon>lamiids</taxon>
        <taxon>Lamiales</taxon>
        <taxon>Pedaliaceae</taxon>
        <taxon>Sesamum</taxon>
    </lineage>
</organism>
<feature type="region of interest" description="Disordered" evidence="2">
    <location>
        <begin position="266"/>
        <end position="301"/>
    </location>
</feature>
<dbReference type="InterPro" id="IPR006868">
    <property type="entry name" value="DUF630"/>
</dbReference>
<keyword evidence="1" id="KW-0175">Coiled coil</keyword>
<evidence type="ECO:0000256" key="2">
    <source>
        <dbReference type="SAM" id="MobiDB-lite"/>
    </source>
</evidence>
<dbReference type="Pfam" id="PF04782">
    <property type="entry name" value="DUF632"/>
    <property type="match status" value="2"/>
</dbReference>
<gene>
    <name evidence="5" type="ORF">Slati_3356800</name>
</gene>
<comment type="caution">
    <text evidence="5">The sequence shown here is derived from an EMBL/GenBank/DDBJ whole genome shotgun (WGS) entry which is preliminary data.</text>
</comment>
<feature type="region of interest" description="Disordered" evidence="2">
    <location>
        <begin position="1"/>
        <end position="22"/>
    </location>
</feature>
<feature type="domain" description="DUF632" evidence="3">
    <location>
        <begin position="562"/>
        <end position="694"/>
    </location>
</feature>
<proteinExistence type="predicted"/>
<feature type="compositionally biased region" description="Pro residues" evidence="2">
    <location>
        <begin position="83"/>
        <end position="102"/>
    </location>
</feature>
<evidence type="ECO:0000313" key="5">
    <source>
        <dbReference type="EMBL" id="KAL0415249.1"/>
    </source>
</evidence>
<feature type="compositionally biased region" description="Basic and acidic residues" evidence="2">
    <location>
        <begin position="8"/>
        <end position="22"/>
    </location>
</feature>
<feature type="region of interest" description="Disordered" evidence="2">
    <location>
        <begin position="60"/>
        <end position="229"/>
    </location>
</feature>
<feature type="compositionally biased region" description="Acidic residues" evidence="2">
    <location>
        <begin position="133"/>
        <end position="144"/>
    </location>
</feature>